<dbReference type="EMBL" id="BPLR01010849">
    <property type="protein sequence ID" value="GIY42442.1"/>
    <property type="molecule type" value="Genomic_DNA"/>
</dbReference>
<dbReference type="Proteomes" id="UP001054945">
    <property type="component" value="Unassembled WGS sequence"/>
</dbReference>
<protein>
    <submittedName>
        <fullName evidence="1">Uncharacterized protein</fullName>
    </submittedName>
</protein>
<organism evidence="1 2">
    <name type="scientific">Caerostris extrusa</name>
    <name type="common">Bark spider</name>
    <name type="synonym">Caerostris bankana</name>
    <dbReference type="NCBI Taxonomy" id="172846"/>
    <lineage>
        <taxon>Eukaryota</taxon>
        <taxon>Metazoa</taxon>
        <taxon>Ecdysozoa</taxon>
        <taxon>Arthropoda</taxon>
        <taxon>Chelicerata</taxon>
        <taxon>Arachnida</taxon>
        <taxon>Araneae</taxon>
        <taxon>Araneomorphae</taxon>
        <taxon>Entelegynae</taxon>
        <taxon>Araneoidea</taxon>
        <taxon>Araneidae</taxon>
        <taxon>Caerostris</taxon>
    </lineage>
</organism>
<sequence>MKASEALIFPAKERLHLRVNGLRNAQKSCSLTSERNFRRMFAHFHESGMKFLYVIFEIKPQCLGTNGLLLMDSLDRAHGQKI</sequence>
<comment type="caution">
    <text evidence="1">The sequence shown here is derived from an EMBL/GenBank/DDBJ whole genome shotgun (WGS) entry which is preliminary data.</text>
</comment>
<name>A0AAV4TAK1_CAEEX</name>
<evidence type="ECO:0000313" key="2">
    <source>
        <dbReference type="Proteomes" id="UP001054945"/>
    </source>
</evidence>
<proteinExistence type="predicted"/>
<dbReference type="AlphaFoldDB" id="A0AAV4TAK1"/>
<keyword evidence="2" id="KW-1185">Reference proteome</keyword>
<gene>
    <name evidence="1" type="ORF">CEXT_770971</name>
</gene>
<accession>A0AAV4TAK1</accession>
<evidence type="ECO:0000313" key="1">
    <source>
        <dbReference type="EMBL" id="GIY42442.1"/>
    </source>
</evidence>
<reference evidence="1 2" key="1">
    <citation type="submission" date="2021-06" db="EMBL/GenBank/DDBJ databases">
        <title>Caerostris extrusa draft genome.</title>
        <authorList>
            <person name="Kono N."/>
            <person name="Arakawa K."/>
        </authorList>
    </citation>
    <scope>NUCLEOTIDE SEQUENCE [LARGE SCALE GENOMIC DNA]</scope>
</reference>